<evidence type="ECO:0000259" key="2">
    <source>
        <dbReference type="Pfam" id="PF13116"/>
    </source>
</evidence>
<keyword evidence="4" id="KW-1185">Reference proteome</keyword>
<evidence type="ECO:0000313" key="3">
    <source>
        <dbReference type="EMBL" id="RAR84325.1"/>
    </source>
</evidence>
<organism evidence="3 4">
    <name type="scientific">Paracidovorax anthurii</name>
    <dbReference type="NCBI Taxonomy" id="78229"/>
    <lineage>
        <taxon>Bacteria</taxon>
        <taxon>Pseudomonadati</taxon>
        <taxon>Pseudomonadota</taxon>
        <taxon>Betaproteobacteria</taxon>
        <taxon>Burkholderiales</taxon>
        <taxon>Comamonadaceae</taxon>
        <taxon>Paracidovorax</taxon>
    </lineage>
</organism>
<dbReference type="NCBIfam" id="TIGR02099">
    <property type="entry name" value="YhdP family protein"/>
    <property type="match status" value="1"/>
</dbReference>
<dbReference type="Pfam" id="PF13116">
    <property type="entry name" value="YhdP"/>
    <property type="match status" value="1"/>
</dbReference>
<gene>
    <name evidence="3" type="ORF">AX018_101143</name>
</gene>
<dbReference type="PANTHER" id="PTHR38690:SF1">
    <property type="entry name" value="PROTEASE"/>
    <property type="match status" value="1"/>
</dbReference>
<name>A0A328ZG25_9BURK</name>
<feature type="region of interest" description="Disordered" evidence="1">
    <location>
        <begin position="1368"/>
        <end position="1417"/>
    </location>
</feature>
<comment type="caution">
    <text evidence="3">The sequence shown here is derived from an EMBL/GenBank/DDBJ whole genome shotgun (WGS) entry which is preliminary data.</text>
</comment>
<evidence type="ECO:0000256" key="1">
    <source>
        <dbReference type="SAM" id="MobiDB-lite"/>
    </source>
</evidence>
<dbReference type="InterPro" id="IPR025263">
    <property type="entry name" value="YhdP_central"/>
</dbReference>
<dbReference type="Proteomes" id="UP000248856">
    <property type="component" value="Unassembled WGS sequence"/>
</dbReference>
<feature type="region of interest" description="Disordered" evidence="1">
    <location>
        <begin position="965"/>
        <end position="986"/>
    </location>
</feature>
<accession>A0A328ZG25</accession>
<dbReference type="InterPro" id="IPR011836">
    <property type="entry name" value="YhdP"/>
</dbReference>
<dbReference type="EMBL" id="QLTA01000011">
    <property type="protein sequence ID" value="RAR84325.1"/>
    <property type="molecule type" value="Genomic_DNA"/>
</dbReference>
<proteinExistence type="predicted"/>
<reference evidence="3 4" key="1">
    <citation type="submission" date="2018-06" db="EMBL/GenBank/DDBJ databases">
        <title>Genomic Encyclopedia of Archaeal and Bacterial Type Strains, Phase II (KMG-II): from individual species to whole genera.</title>
        <authorList>
            <person name="Goeker M."/>
        </authorList>
    </citation>
    <scope>NUCLEOTIDE SEQUENCE [LARGE SCALE GENOMIC DNA]</scope>
    <source>
        <strain evidence="3 4">CFPB 3232</strain>
    </source>
</reference>
<dbReference type="PANTHER" id="PTHR38690">
    <property type="entry name" value="PROTEASE-RELATED"/>
    <property type="match status" value="1"/>
</dbReference>
<evidence type="ECO:0000313" key="4">
    <source>
        <dbReference type="Proteomes" id="UP000248856"/>
    </source>
</evidence>
<sequence>MAGLARWSLGSLIAFWLLVTVAWGVLHGWIVPRIGEWRPQLEAHAARALGVPVRIGALSARSEGLVPTIELTDVALLDPQGREAVRLPRIVAAVSPRSALRLGFEQLYIERPDLDVRREADGRLVVGGLSLHSSVGPGEGSAVGDWLFSQGELALRGGTVRWTDARRGAPPLELSGVDIVLRNRGWRHAMRLDATPPAAWGGRFTLMGQFRQPLLTTHGGAWKHWSGQLFADFARVDVSRLRQHADIEGIEVAEGRGALRAWLDVRRGEVAGGTADVALADVNATLGAGLEPLALASVAGRVGGRLLEGGFEVSTEGLQFLTQGGLRWPGGNALLRQAGRDPANPGREQGELRADRLDLAALAQIASRLPLGDELHAALDRYGPRGLVEEVQANWRGPLDAPKQYQARGRVSGLALADGPAGGTAKPAALPGVRGAMVDFELTQAGGKAAFSIQDGALVLPEVFEEAVVPVDRLSASVRWQVDGGRIAVQMPDLQFANGDAQGEARLTWATSDPGHSAGRSRFPGVLDLSGTLQRADGTRVHRYLPLSIPAETRHYVRDAVTAGTASGVQFRVKGDLHDIPFNHPGQGEFHIAAKVKDVTYAYVPPGLQHAGDPAWPALTQLAGELVFDRSSMAVKGASGSFAGSPRLRVGKVEARIPDLSHTVVGVNAQAQGPLADMLAFMAGSPLSRLTSHALDQATGTGNADLQLALSLPISHIDQSKVQGSVALSGNDVRITPDVPLIARARGAVQFSDTGFTLAGVQGRALGGDLRLEGGMRPGPGGAQESVVQVRGQGVASAEGLRQAVQWPGVPELARHATGSTAYALVLGVRRGLPEVLVTTNLQGMALTLPAPLGKAADAVMPVRYESQLARESVVAGGNGAGGAGALPPVREQVAVEVGGVGSANYVLDHSGPQPRVLRGAIAVGLAPGEAAVMPEQGVAANVHTAHLDIDAWQAVLGAAAPGASAEAPRAPAPAPAPAPGASAVWGGSARVPAGGAQEFMPTVLAARAQTLTLQGRTLHDVVAGGSREGTTWRANVDARELSGYVEYRPGDAASADGAGGRVFARLSRLSVPQSEAQEVEESLIATRFADTTLPALDIVVQDFELRGRRLGRIEVEAQNRGGDGAQREWRLSKLNLSVPEATLVSSGNWVLPGGGTAGPEARRRTVMNFRLDVRDSGDLLARFGMADVVRRGKGRIEGQVAWVGAPLSPDYHSMTGQMNVNMESGQFLKADPGLAKLLGVLSLQSLPRRLTLDFRDVFSEGFAFDFVRGDVRIDQGVATTNNLQMKGVNAAVLMEGSADLDRETQDLHVVVVPEINAMTASLVATAINPVVGLGSFLAQMFLRGPLIQAATQEFRIDGTWTDPRIARVPRRRVGSGPADVAAPGNAPAEGVVAPAAAPAASNRKAPRARGSEEDDS</sequence>
<feature type="compositionally biased region" description="Low complexity" evidence="1">
    <location>
        <begin position="1382"/>
        <end position="1404"/>
    </location>
</feature>
<feature type="domain" description="YhdP central" evidence="2">
    <location>
        <begin position="6"/>
        <end position="1366"/>
    </location>
</feature>
<protein>
    <submittedName>
        <fullName evidence="3">Uncharacterized protein (TIGR02099 family)</fullName>
    </submittedName>
</protein>